<dbReference type="InParanoid" id="A0A251UBQ7"/>
<accession>A0A251UBQ7</accession>
<dbReference type="EMBL" id="MNCJ02000322">
    <property type="protein sequence ID" value="KAF5799441.1"/>
    <property type="molecule type" value="Genomic_DNA"/>
</dbReference>
<keyword evidence="4" id="KW-1185">Reference proteome</keyword>
<dbReference type="AlphaFoldDB" id="A0A251UBQ7"/>
<protein>
    <submittedName>
        <fullName evidence="3">Uncharacterized protein</fullName>
    </submittedName>
</protein>
<keyword evidence="1" id="KW-0812">Transmembrane</keyword>
<organism evidence="3 4">
    <name type="scientific">Helianthus annuus</name>
    <name type="common">Common sunflower</name>
    <dbReference type="NCBI Taxonomy" id="4232"/>
    <lineage>
        <taxon>Eukaryota</taxon>
        <taxon>Viridiplantae</taxon>
        <taxon>Streptophyta</taxon>
        <taxon>Embryophyta</taxon>
        <taxon>Tracheophyta</taxon>
        <taxon>Spermatophyta</taxon>
        <taxon>Magnoliopsida</taxon>
        <taxon>eudicotyledons</taxon>
        <taxon>Gunneridae</taxon>
        <taxon>Pentapetalae</taxon>
        <taxon>asterids</taxon>
        <taxon>campanulids</taxon>
        <taxon>Asterales</taxon>
        <taxon>Asteraceae</taxon>
        <taxon>Asteroideae</taxon>
        <taxon>Heliantheae alliance</taxon>
        <taxon>Heliantheae</taxon>
        <taxon>Helianthus</taxon>
    </lineage>
</organism>
<evidence type="ECO:0000256" key="1">
    <source>
        <dbReference type="SAM" id="Phobius"/>
    </source>
</evidence>
<reference evidence="2" key="3">
    <citation type="submission" date="2020-06" db="EMBL/GenBank/DDBJ databases">
        <title>Helianthus annuus Genome sequencing and assembly Release 2.</title>
        <authorList>
            <person name="Gouzy J."/>
            <person name="Langlade N."/>
            <person name="Munos S."/>
        </authorList>
    </citation>
    <scope>NUCLEOTIDE SEQUENCE</scope>
    <source>
        <tissue evidence="2">Leaves</tissue>
    </source>
</reference>
<evidence type="ECO:0000313" key="3">
    <source>
        <dbReference type="EMBL" id="OTG20775.1"/>
    </source>
</evidence>
<evidence type="ECO:0000313" key="4">
    <source>
        <dbReference type="Proteomes" id="UP000215914"/>
    </source>
</evidence>
<keyword evidence="1" id="KW-1133">Transmembrane helix</keyword>
<reference evidence="3" key="2">
    <citation type="submission" date="2017-02" db="EMBL/GenBank/DDBJ databases">
        <title>Sunflower complete genome.</title>
        <authorList>
            <person name="Langlade N."/>
            <person name="Munos S."/>
        </authorList>
    </citation>
    <scope>NUCLEOTIDE SEQUENCE [LARGE SCALE GENOMIC DNA]</scope>
    <source>
        <tissue evidence="3">Leaves</tissue>
    </source>
</reference>
<proteinExistence type="predicted"/>
<dbReference type="Proteomes" id="UP000215914">
    <property type="component" value="Chromosome 7"/>
</dbReference>
<keyword evidence="1" id="KW-0472">Membrane</keyword>
<gene>
    <name evidence="3" type="ORF">HannXRQ_Chr07g0196811</name>
    <name evidence="2" type="ORF">HanXRQr2_Chr07g0304561</name>
</gene>
<dbReference type="Gramene" id="mRNA:HanXRQr2_Chr07g0304561">
    <property type="protein sequence ID" value="mRNA:HanXRQr2_Chr07g0304561"/>
    <property type="gene ID" value="HanXRQr2_Chr07g0304561"/>
</dbReference>
<evidence type="ECO:0000313" key="2">
    <source>
        <dbReference type="EMBL" id="KAF5799441.1"/>
    </source>
</evidence>
<name>A0A251UBQ7_HELAN</name>
<reference evidence="2 4" key="1">
    <citation type="journal article" date="2017" name="Nature">
        <title>The sunflower genome provides insights into oil metabolism, flowering and Asterid evolution.</title>
        <authorList>
            <person name="Badouin H."/>
            <person name="Gouzy J."/>
            <person name="Grassa C.J."/>
            <person name="Murat F."/>
            <person name="Staton S.E."/>
            <person name="Cottret L."/>
            <person name="Lelandais-Briere C."/>
            <person name="Owens G.L."/>
            <person name="Carrere S."/>
            <person name="Mayjonade B."/>
            <person name="Legrand L."/>
            <person name="Gill N."/>
            <person name="Kane N.C."/>
            <person name="Bowers J.E."/>
            <person name="Hubner S."/>
            <person name="Bellec A."/>
            <person name="Berard A."/>
            <person name="Berges H."/>
            <person name="Blanchet N."/>
            <person name="Boniface M.C."/>
            <person name="Brunel D."/>
            <person name="Catrice O."/>
            <person name="Chaidir N."/>
            <person name="Claudel C."/>
            <person name="Donnadieu C."/>
            <person name="Faraut T."/>
            <person name="Fievet G."/>
            <person name="Helmstetter N."/>
            <person name="King M."/>
            <person name="Knapp S.J."/>
            <person name="Lai Z."/>
            <person name="Le Paslier M.C."/>
            <person name="Lippi Y."/>
            <person name="Lorenzon L."/>
            <person name="Mandel J.R."/>
            <person name="Marage G."/>
            <person name="Marchand G."/>
            <person name="Marquand E."/>
            <person name="Bret-Mestries E."/>
            <person name="Morien E."/>
            <person name="Nambeesan S."/>
            <person name="Nguyen T."/>
            <person name="Pegot-Espagnet P."/>
            <person name="Pouilly N."/>
            <person name="Raftis F."/>
            <person name="Sallet E."/>
            <person name="Schiex T."/>
            <person name="Thomas J."/>
            <person name="Vandecasteele C."/>
            <person name="Vares D."/>
            <person name="Vear F."/>
            <person name="Vautrin S."/>
            <person name="Crespi M."/>
            <person name="Mangin B."/>
            <person name="Burke J.M."/>
            <person name="Salse J."/>
            <person name="Munos S."/>
            <person name="Vincourt P."/>
            <person name="Rieseberg L.H."/>
            <person name="Langlade N.B."/>
        </authorList>
    </citation>
    <scope>NUCLEOTIDE SEQUENCE [LARGE SCALE GENOMIC DNA]</scope>
    <source>
        <strain evidence="4">cv. SF193</strain>
        <tissue evidence="2">Leaves</tissue>
    </source>
</reference>
<feature type="transmembrane region" description="Helical" evidence="1">
    <location>
        <begin position="45"/>
        <end position="65"/>
    </location>
</feature>
<sequence length="72" mass="8425">METDSEFDEFAGIFDEVYKLCARINRTFVLLVFSPHLLVRYFEGFLYATNVSILVLFPFLLLPLLGCNMFTY</sequence>
<dbReference type="EMBL" id="CM007896">
    <property type="protein sequence ID" value="OTG20775.1"/>
    <property type="molecule type" value="Genomic_DNA"/>
</dbReference>